<evidence type="ECO:0000259" key="2">
    <source>
        <dbReference type="Pfam" id="PF13248"/>
    </source>
</evidence>
<dbReference type="InterPro" id="IPR059113">
    <property type="entry name" value="Znf_ribbon"/>
</dbReference>
<feature type="transmembrane region" description="Helical" evidence="1">
    <location>
        <begin position="93"/>
        <end position="110"/>
    </location>
</feature>
<name>A0A8S5NHG9_9CAUD</name>
<reference evidence="3" key="1">
    <citation type="journal article" date="2021" name="Proc. Natl. Acad. Sci. U.S.A.">
        <title>A Catalog of Tens of Thousands of Viruses from Human Metagenomes Reveals Hidden Associations with Chronic Diseases.</title>
        <authorList>
            <person name="Tisza M.J."/>
            <person name="Buck C.B."/>
        </authorList>
    </citation>
    <scope>NUCLEOTIDE SEQUENCE</scope>
    <source>
        <strain evidence="3">CtUF252</strain>
    </source>
</reference>
<organism evidence="3">
    <name type="scientific">Siphoviridae sp. ctUF252</name>
    <dbReference type="NCBI Taxonomy" id="2826350"/>
    <lineage>
        <taxon>Viruses</taxon>
        <taxon>Duplodnaviria</taxon>
        <taxon>Heunggongvirae</taxon>
        <taxon>Uroviricota</taxon>
        <taxon>Caudoviricetes</taxon>
    </lineage>
</organism>
<keyword evidence="1" id="KW-1133">Transmembrane helix</keyword>
<keyword evidence="1" id="KW-0812">Transmembrane</keyword>
<dbReference type="EMBL" id="BK015173">
    <property type="protein sequence ID" value="DAD94121.1"/>
    <property type="molecule type" value="Genomic_DNA"/>
</dbReference>
<sequence length="130" mass="14929">MSKHFSCNILLQKVKCNKEGDIMECPKCNKKVSELDEKCPYCGLDFEIYEKEKNIKKENYESGYKTVALRFINAFQLICCIIIAFVNWSNEKIIAGFTFLFSGIVLFAFIKGFSDIIDLLDSINGKLDNK</sequence>
<evidence type="ECO:0000313" key="3">
    <source>
        <dbReference type="EMBL" id="DAD94121.1"/>
    </source>
</evidence>
<feature type="domain" description="Putative zinc-ribbon" evidence="2">
    <location>
        <begin position="24"/>
        <end position="46"/>
    </location>
</feature>
<proteinExistence type="predicted"/>
<dbReference type="Pfam" id="PF13248">
    <property type="entry name" value="Zn_ribbon_3"/>
    <property type="match status" value="1"/>
</dbReference>
<feature type="transmembrane region" description="Helical" evidence="1">
    <location>
        <begin position="67"/>
        <end position="87"/>
    </location>
</feature>
<keyword evidence="1" id="KW-0472">Membrane</keyword>
<protein>
    <submittedName>
        <fullName evidence="3">Dam-replacing family</fullName>
    </submittedName>
</protein>
<evidence type="ECO:0000256" key="1">
    <source>
        <dbReference type="SAM" id="Phobius"/>
    </source>
</evidence>
<accession>A0A8S5NHG9</accession>